<keyword evidence="1" id="KW-0732">Signal</keyword>
<protein>
    <submittedName>
        <fullName evidence="2">Transporter substrate-binding domain-containing protein</fullName>
    </submittedName>
</protein>
<keyword evidence="3" id="KW-1185">Reference proteome</keyword>
<name>A0A7W2ILT6_9BURK</name>
<dbReference type="Proteomes" id="UP000573499">
    <property type="component" value="Unassembled WGS sequence"/>
</dbReference>
<evidence type="ECO:0000313" key="3">
    <source>
        <dbReference type="Proteomes" id="UP000573499"/>
    </source>
</evidence>
<evidence type="ECO:0000256" key="1">
    <source>
        <dbReference type="SAM" id="SignalP"/>
    </source>
</evidence>
<proteinExistence type="predicted"/>
<comment type="caution">
    <text evidence="2">The sequence shown here is derived from an EMBL/GenBank/DDBJ whole genome shotgun (WGS) entry which is preliminary data.</text>
</comment>
<organism evidence="2 3">
    <name type="scientific">Rugamonas apoptosis</name>
    <dbReference type="NCBI Taxonomy" id="2758570"/>
    <lineage>
        <taxon>Bacteria</taxon>
        <taxon>Pseudomonadati</taxon>
        <taxon>Pseudomonadota</taxon>
        <taxon>Betaproteobacteria</taxon>
        <taxon>Burkholderiales</taxon>
        <taxon>Oxalobacteraceae</taxon>
        <taxon>Telluria group</taxon>
        <taxon>Rugamonas</taxon>
    </lineage>
</organism>
<feature type="signal peptide" evidence="1">
    <location>
        <begin position="1"/>
        <end position="18"/>
    </location>
</feature>
<dbReference type="EMBL" id="JACEZU010000009">
    <property type="protein sequence ID" value="MBA5688968.1"/>
    <property type="molecule type" value="Genomic_DNA"/>
</dbReference>
<dbReference type="AlphaFoldDB" id="A0A7W2ILT6"/>
<dbReference type="Gene3D" id="3.40.190.10">
    <property type="entry name" value="Periplasmic binding protein-like II"/>
    <property type="match status" value="2"/>
</dbReference>
<accession>A0A7W2ILT6</accession>
<evidence type="ECO:0000313" key="2">
    <source>
        <dbReference type="EMBL" id="MBA5688968.1"/>
    </source>
</evidence>
<sequence>MWLTAVVFAAAAVTGAAAEPVPASASPVSVKIGLQSAIAPFVLADHASGMFADVLRAAFASQQVKVEFLYLPNAGFEELFRQGVFDVSTAATATRQSPDSYLSRWPVSYFHNMAITLRGKIPVLSSVDDLKKYRVTAFRNAREVLGPAYAAATTDQTHYREAVTMPSGALFLGRTDVIISQPDVFRYYLRQQLPQQHNPEAELAFHDVLGHGRFYWLRFRTEAQRTTFEHGIAQLYATGEMDRILERYQRDYGVTRDFFITLDCQFRPELAPQKCKKLSEWWSETHN</sequence>
<gene>
    <name evidence="2" type="ORF">H3H39_18160</name>
</gene>
<dbReference type="PANTHER" id="PTHR35936:SF25">
    <property type="entry name" value="ABC TRANSPORTER SUBSTRATE-BINDING PROTEIN"/>
    <property type="match status" value="1"/>
</dbReference>
<dbReference type="RefSeq" id="WP_182155134.1">
    <property type="nucleotide sequence ID" value="NZ_JACEZU010000009.1"/>
</dbReference>
<reference evidence="2 3" key="1">
    <citation type="submission" date="2020-07" db="EMBL/GenBank/DDBJ databases">
        <title>Novel species isolated from subtropical streams in China.</title>
        <authorList>
            <person name="Lu H."/>
        </authorList>
    </citation>
    <scope>NUCLEOTIDE SEQUENCE [LARGE SCALE GENOMIC DNA]</scope>
    <source>
        <strain evidence="2 3">LX47W</strain>
    </source>
</reference>
<dbReference type="SUPFAM" id="SSF53850">
    <property type="entry name" value="Periplasmic binding protein-like II"/>
    <property type="match status" value="1"/>
</dbReference>
<feature type="chain" id="PRO_5031545716" evidence="1">
    <location>
        <begin position="19"/>
        <end position="287"/>
    </location>
</feature>
<dbReference type="PANTHER" id="PTHR35936">
    <property type="entry name" value="MEMBRANE-BOUND LYTIC MUREIN TRANSGLYCOSYLASE F"/>
    <property type="match status" value="1"/>
</dbReference>